<evidence type="ECO:0000256" key="3">
    <source>
        <dbReference type="ARBA" id="ARBA00023125"/>
    </source>
</evidence>
<proteinExistence type="inferred from homology"/>
<dbReference type="EMBL" id="LQOX01000106">
    <property type="protein sequence ID" value="ORV68627.1"/>
    <property type="molecule type" value="Genomic_DNA"/>
</dbReference>
<dbReference type="PANTHER" id="PTHR30408">
    <property type="entry name" value="TYPE-1 RESTRICTION ENZYME ECOKI SPECIFICITY PROTEIN"/>
    <property type="match status" value="1"/>
</dbReference>
<gene>
    <name evidence="5" type="ORF">AWC07_08125</name>
</gene>
<comment type="similarity">
    <text evidence="1">Belongs to the type-I restriction system S methylase family.</text>
</comment>
<dbReference type="Gene3D" id="3.90.220.20">
    <property type="entry name" value="DNA methylase specificity domains"/>
    <property type="match status" value="2"/>
</dbReference>
<dbReference type="AlphaFoldDB" id="A0A1X1VHY5"/>
<evidence type="ECO:0000313" key="6">
    <source>
        <dbReference type="Proteomes" id="UP000193738"/>
    </source>
</evidence>
<dbReference type="CDD" id="cd17267">
    <property type="entry name" value="RMtype1_S_EcoAO83I-TRD1-CR1_like"/>
    <property type="match status" value="1"/>
</dbReference>
<evidence type="ECO:0000256" key="2">
    <source>
        <dbReference type="ARBA" id="ARBA00022747"/>
    </source>
</evidence>
<dbReference type="SUPFAM" id="SSF116734">
    <property type="entry name" value="DNA methylase specificity domain"/>
    <property type="match status" value="1"/>
</dbReference>
<reference evidence="5 6" key="1">
    <citation type="submission" date="2016-01" db="EMBL/GenBank/DDBJ databases">
        <title>The new phylogeny of the genus Mycobacterium.</title>
        <authorList>
            <person name="Tarcisio F."/>
            <person name="Conor M."/>
            <person name="Antonella G."/>
            <person name="Elisabetta G."/>
            <person name="Giulia F.S."/>
            <person name="Sara T."/>
            <person name="Anna F."/>
            <person name="Clotilde B."/>
            <person name="Roberto B."/>
            <person name="Veronica D.S."/>
            <person name="Fabio R."/>
            <person name="Monica P."/>
            <person name="Olivier J."/>
            <person name="Enrico T."/>
            <person name="Nicola S."/>
        </authorList>
    </citation>
    <scope>NUCLEOTIDE SEQUENCE [LARGE SCALE GENOMIC DNA]</scope>
    <source>
        <strain evidence="5 6">DSM 43505</strain>
    </source>
</reference>
<dbReference type="GO" id="GO:0003677">
    <property type="term" value="F:DNA binding"/>
    <property type="evidence" value="ECO:0007669"/>
    <property type="project" value="UniProtKB-KW"/>
</dbReference>
<evidence type="ECO:0000259" key="4">
    <source>
        <dbReference type="Pfam" id="PF01420"/>
    </source>
</evidence>
<comment type="caution">
    <text evidence="5">The sequence shown here is derived from an EMBL/GenBank/DDBJ whole genome shotgun (WGS) entry which is preliminary data.</text>
</comment>
<keyword evidence="2" id="KW-0680">Restriction system</keyword>
<dbReference type="Proteomes" id="UP000193738">
    <property type="component" value="Unassembled WGS sequence"/>
</dbReference>
<dbReference type="InterPro" id="IPR000055">
    <property type="entry name" value="Restrct_endonuc_typeI_TRD"/>
</dbReference>
<dbReference type="PANTHER" id="PTHR30408:SF12">
    <property type="entry name" value="TYPE I RESTRICTION ENZYME MJAVIII SPECIFICITY SUBUNIT"/>
    <property type="match status" value="1"/>
</dbReference>
<name>A0A1X1VHY5_MYCGS</name>
<organism evidence="5 6">
    <name type="scientific">Mycobacterium gastri</name>
    <dbReference type="NCBI Taxonomy" id="1777"/>
    <lineage>
        <taxon>Bacteria</taxon>
        <taxon>Bacillati</taxon>
        <taxon>Actinomycetota</taxon>
        <taxon>Actinomycetes</taxon>
        <taxon>Mycobacteriales</taxon>
        <taxon>Mycobacteriaceae</taxon>
        <taxon>Mycobacterium</taxon>
    </lineage>
</organism>
<sequence length="360" mass="39118">MVQFGDVLELQRGHDLPTSSRCSGTVPVIGSFGVTGSHNQAAYDGPGVAIGRSGAAIGTATFVDAPFWPLNTCLFVRDFKGNDPRWVYRLLQVTDFLAFNSGSAQPSLNRNFLRNIEVPLPPIYEQRAIAELLGAFDDKIAANERVVDAAEALMLAAAESVTVRTPLSTLASQSNASRRPEEFADSIAHFSLPAFDANAQPEIVGGASVKSSKFFLSKPCVLFSKLNPRIPRIWDVCTLPAEMALASTEFVVLIPACVDATLLWATLRQTDISEELTQMVAGTSGSHQRIRPHDLLGAWVRDIRELEPDLASLLVDLGQVCHRRRKESQLLARTRDQLLPVLMSGKIRVKDAAASVGEVL</sequence>
<keyword evidence="6" id="KW-1185">Reference proteome</keyword>
<dbReference type="InterPro" id="IPR044946">
    <property type="entry name" value="Restrct_endonuc_typeI_TRD_sf"/>
</dbReference>
<keyword evidence="3" id="KW-0238">DNA-binding</keyword>
<dbReference type="GO" id="GO:0009307">
    <property type="term" value="P:DNA restriction-modification system"/>
    <property type="evidence" value="ECO:0007669"/>
    <property type="project" value="UniProtKB-KW"/>
</dbReference>
<feature type="domain" description="Type I restriction modification DNA specificity" evidence="4">
    <location>
        <begin position="2"/>
        <end position="145"/>
    </location>
</feature>
<protein>
    <recommendedName>
        <fullName evidence="4">Type I restriction modification DNA specificity domain-containing protein</fullName>
    </recommendedName>
</protein>
<accession>A0A1X1VHY5</accession>
<evidence type="ECO:0000313" key="5">
    <source>
        <dbReference type="EMBL" id="ORV68627.1"/>
    </source>
</evidence>
<dbReference type="Pfam" id="PF01420">
    <property type="entry name" value="Methylase_S"/>
    <property type="match status" value="1"/>
</dbReference>
<dbReference type="InterPro" id="IPR052021">
    <property type="entry name" value="Type-I_RS_S_subunit"/>
</dbReference>
<dbReference type="STRING" id="1777.AWC07_08125"/>
<evidence type="ECO:0000256" key="1">
    <source>
        <dbReference type="ARBA" id="ARBA00010923"/>
    </source>
</evidence>